<dbReference type="SUPFAM" id="SSF81901">
    <property type="entry name" value="HCP-like"/>
    <property type="match status" value="2"/>
</dbReference>
<dbReference type="GO" id="GO:0004672">
    <property type="term" value="F:protein kinase activity"/>
    <property type="evidence" value="ECO:0007669"/>
    <property type="project" value="InterPro"/>
</dbReference>
<dbReference type="SUPFAM" id="SSF56112">
    <property type="entry name" value="Protein kinase-like (PK-like)"/>
    <property type="match status" value="1"/>
</dbReference>
<dbReference type="InterPro" id="IPR000719">
    <property type="entry name" value="Prot_kinase_dom"/>
</dbReference>
<accession>A0A397G447</accession>
<dbReference type="Gene3D" id="1.25.40.10">
    <property type="entry name" value="Tetratricopeptide repeat domain"/>
    <property type="match status" value="1"/>
</dbReference>
<dbReference type="Gene3D" id="1.10.510.10">
    <property type="entry name" value="Transferase(Phosphotransferase) domain 1"/>
    <property type="match status" value="1"/>
</dbReference>
<dbReference type="InterPro" id="IPR052945">
    <property type="entry name" value="Mitotic_Regulator"/>
</dbReference>
<dbReference type="AlphaFoldDB" id="A0A397G447"/>
<organism evidence="2 3">
    <name type="scientific">Diversispora epigaea</name>
    <dbReference type="NCBI Taxonomy" id="1348612"/>
    <lineage>
        <taxon>Eukaryota</taxon>
        <taxon>Fungi</taxon>
        <taxon>Fungi incertae sedis</taxon>
        <taxon>Mucoromycota</taxon>
        <taxon>Glomeromycotina</taxon>
        <taxon>Glomeromycetes</taxon>
        <taxon>Diversisporales</taxon>
        <taxon>Diversisporaceae</taxon>
        <taxon>Diversispora</taxon>
    </lineage>
</organism>
<dbReference type="PANTHER" id="PTHR43628">
    <property type="entry name" value="ACTIVATOR OF C KINASE PROTEIN 1-RELATED"/>
    <property type="match status" value="1"/>
</dbReference>
<dbReference type="PANTHER" id="PTHR43628:SF1">
    <property type="entry name" value="CHITIN SYNTHASE REGULATORY FACTOR 2-RELATED"/>
    <property type="match status" value="1"/>
</dbReference>
<sequence>MSQNINIKNNSKASSAECDDNDIPFYNYSRFENVKLINKNVYKANIQKIISQQNETVTAEVVALKCTSLNNKFTLNNFINEVKRHRKNLEINDNILKLYGITKQENTNNYMIVLEYANNGSFRQYLKTNFQTLDWNTKLNLAKQITDVLTFLHSNDIIHGKFNSENILIHNGNIKFNVFGLTKTISNSLRFLTNNLGPIHYISSGNFPFEMESSLNVDSLINISIPGTPPKYKEIYTDCWKCDENSRPDISQIAKNLSQIIISDASVRFETPQSQPYNVADIKLKNLNMQNEEPESKSDPPFDVTTEVNSFINDLFEFFIDTRKKQSRDMQPIIIKNYVCKHKKNPVEILYELIRHPFYYLYTSLIGFFYQYGIGTVADNQMAFKFFNLAANKIIDTSSNSSFLSKIYKMNKEIGTIYLAYMYKDGLGVDEDRKKAFRIYCKLADKGSLIALNLVAHCYENGFGVEKNEEKAFELYLKSAEKGMLLAQSNVGVCYGNGIGIKKDEAKLFQWNKKSALAGNINAMFEVGCCYDDGKDENEAFKWYLKAAKKGDPMAQHNLGCCYANGEGIHKDYERAVEWFKKAAKNDHANSQYMVGECFYNGRGIGKDIIKAIYWLNKAKENGHIYAEQLLEDLFDQ</sequence>
<dbReference type="InterPro" id="IPR011009">
    <property type="entry name" value="Kinase-like_dom_sf"/>
</dbReference>
<protein>
    <recommendedName>
        <fullName evidence="1">Protein kinase domain-containing protein</fullName>
    </recommendedName>
</protein>
<keyword evidence="3" id="KW-1185">Reference proteome</keyword>
<dbReference type="InterPro" id="IPR011990">
    <property type="entry name" value="TPR-like_helical_dom_sf"/>
</dbReference>
<dbReference type="InterPro" id="IPR006597">
    <property type="entry name" value="Sel1-like"/>
</dbReference>
<dbReference type="OrthoDB" id="2148946at2759"/>
<reference evidence="2 3" key="1">
    <citation type="submission" date="2018-08" db="EMBL/GenBank/DDBJ databases">
        <title>Genome and evolution of the arbuscular mycorrhizal fungus Diversispora epigaea (formerly Glomus versiforme) and its bacterial endosymbionts.</title>
        <authorList>
            <person name="Sun X."/>
            <person name="Fei Z."/>
            <person name="Harrison M."/>
        </authorList>
    </citation>
    <scope>NUCLEOTIDE SEQUENCE [LARGE SCALE GENOMIC DNA]</scope>
    <source>
        <strain evidence="2 3">IT104</strain>
    </source>
</reference>
<dbReference type="SMART" id="SM00220">
    <property type="entry name" value="S_TKc"/>
    <property type="match status" value="1"/>
</dbReference>
<dbReference type="EMBL" id="PQFF01000540">
    <property type="protein sequence ID" value="RHZ45735.1"/>
    <property type="molecule type" value="Genomic_DNA"/>
</dbReference>
<evidence type="ECO:0000313" key="3">
    <source>
        <dbReference type="Proteomes" id="UP000266861"/>
    </source>
</evidence>
<evidence type="ECO:0000313" key="2">
    <source>
        <dbReference type="EMBL" id="RHZ45735.1"/>
    </source>
</evidence>
<dbReference type="SMART" id="SM00671">
    <property type="entry name" value="SEL1"/>
    <property type="match status" value="7"/>
</dbReference>
<feature type="domain" description="Protein kinase" evidence="1">
    <location>
        <begin position="31"/>
        <end position="359"/>
    </location>
</feature>
<gene>
    <name evidence="2" type="ORF">Glove_658g1</name>
</gene>
<dbReference type="STRING" id="1348612.A0A397G447"/>
<comment type="caution">
    <text evidence="2">The sequence shown here is derived from an EMBL/GenBank/DDBJ whole genome shotgun (WGS) entry which is preliminary data.</text>
</comment>
<dbReference type="PROSITE" id="PS50011">
    <property type="entry name" value="PROTEIN_KINASE_DOM"/>
    <property type="match status" value="1"/>
</dbReference>
<name>A0A397G447_9GLOM</name>
<dbReference type="GO" id="GO:0005524">
    <property type="term" value="F:ATP binding"/>
    <property type="evidence" value="ECO:0007669"/>
    <property type="project" value="InterPro"/>
</dbReference>
<dbReference type="InterPro" id="IPR001245">
    <property type="entry name" value="Ser-Thr/Tyr_kinase_cat_dom"/>
</dbReference>
<evidence type="ECO:0000259" key="1">
    <source>
        <dbReference type="PROSITE" id="PS50011"/>
    </source>
</evidence>
<proteinExistence type="predicted"/>
<dbReference type="Pfam" id="PF07714">
    <property type="entry name" value="PK_Tyr_Ser-Thr"/>
    <property type="match status" value="1"/>
</dbReference>
<dbReference type="Pfam" id="PF08238">
    <property type="entry name" value="Sel1"/>
    <property type="match status" value="7"/>
</dbReference>
<dbReference type="Proteomes" id="UP000266861">
    <property type="component" value="Unassembled WGS sequence"/>
</dbReference>